<protein>
    <submittedName>
        <fullName evidence="2">Uncharacterized protein</fullName>
    </submittedName>
</protein>
<evidence type="ECO:0000313" key="2">
    <source>
        <dbReference type="EMBL" id="GMR60143.1"/>
    </source>
</evidence>
<feature type="non-terminal residue" evidence="2">
    <location>
        <position position="1"/>
    </location>
</feature>
<reference evidence="3" key="1">
    <citation type="submission" date="2022-10" db="EMBL/GenBank/DDBJ databases">
        <title>Genome assembly of Pristionchus species.</title>
        <authorList>
            <person name="Yoshida K."/>
            <person name="Sommer R.J."/>
        </authorList>
    </citation>
    <scope>NUCLEOTIDE SEQUENCE [LARGE SCALE GENOMIC DNA]</scope>
    <source>
        <strain evidence="3">RS5460</strain>
    </source>
</reference>
<dbReference type="Proteomes" id="UP001328107">
    <property type="component" value="Unassembled WGS sequence"/>
</dbReference>
<sequence>SQMGTLFFLLSSILIVSSIYGALYDLKIDRGRADYDDLMKLCKEVGEPMFIVHFGLDRENSCASTKEKGDLFSHALYDFCCPPAWCTNAKLKKTNLNGSRSTSIAMKEHGRMPPAMIKYCCWEHECVIFHGT</sequence>
<gene>
    <name evidence="2" type="ORF">PMAYCL1PPCAC_30338</name>
</gene>
<evidence type="ECO:0000256" key="1">
    <source>
        <dbReference type="SAM" id="SignalP"/>
    </source>
</evidence>
<keyword evidence="3" id="KW-1185">Reference proteome</keyword>
<keyword evidence="1" id="KW-0732">Signal</keyword>
<organism evidence="2 3">
    <name type="scientific">Pristionchus mayeri</name>
    <dbReference type="NCBI Taxonomy" id="1317129"/>
    <lineage>
        <taxon>Eukaryota</taxon>
        <taxon>Metazoa</taxon>
        <taxon>Ecdysozoa</taxon>
        <taxon>Nematoda</taxon>
        <taxon>Chromadorea</taxon>
        <taxon>Rhabditida</taxon>
        <taxon>Rhabditina</taxon>
        <taxon>Diplogasteromorpha</taxon>
        <taxon>Diplogasteroidea</taxon>
        <taxon>Neodiplogasteridae</taxon>
        <taxon>Pristionchus</taxon>
    </lineage>
</organism>
<name>A0AAN5DBN5_9BILA</name>
<proteinExistence type="predicted"/>
<feature type="chain" id="PRO_5043009976" evidence="1">
    <location>
        <begin position="19"/>
        <end position="132"/>
    </location>
</feature>
<dbReference type="AlphaFoldDB" id="A0AAN5DBN5"/>
<comment type="caution">
    <text evidence="2">The sequence shown here is derived from an EMBL/GenBank/DDBJ whole genome shotgun (WGS) entry which is preliminary data.</text>
</comment>
<accession>A0AAN5DBN5</accession>
<evidence type="ECO:0000313" key="3">
    <source>
        <dbReference type="Proteomes" id="UP001328107"/>
    </source>
</evidence>
<feature type="signal peptide" evidence="1">
    <location>
        <begin position="1"/>
        <end position="18"/>
    </location>
</feature>
<dbReference type="EMBL" id="BTRK01000006">
    <property type="protein sequence ID" value="GMR60143.1"/>
    <property type="molecule type" value="Genomic_DNA"/>
</dbReference>